<evidence type="ECO:0000313" key="2">
    <source>
        <dbReference type="EMBL" id="MFC4669575.1"/>
    </source>
</evidence>
<feature type="chain" id="PRO_5046634931" evidence="1">
    <location>
        <begin position="26"/>
        <end position="82"/>
    </location>
</feature>
<keyword evidence="3" id="KW-1185">Reference proteome</keyword>
<feature type="signal peptide" evidence="1">
    <location>
        <begin position="1"/>
        <end position="25"/>
    </location>
</feature>
<keyword evidence="1" id="KW-0732">Signal</keyword>
<organism evidence="2 3">
    <name type="scientific">Seohaeicola nanhaiensis</name>
    <dbReference type="NCBI Taxonomy" id="1387282"/>
    <lineage>
        <taxon>Bacteria</taxon>
        <taxon>Pseudomonadati</taxon>
        <taxon>Pseudomonadota</taxon>
        <taxon>Alphaproteobacteria</taxon>
        <taxon>Rhodobacterales</taxon>
        <taxon>Roseobacteraceae</taxon>
        <taxon>Seohaeicola</taxon>
    </lineage>
</organism>
<protein>
    <submittedName>
        <fullName evidence="2">Uncharacterized protein</fullName>
    </submittedName>
</protein>
<gene>
    <name evidence="2" type="ORF">ACFO5X_13515</name>
</gene>
<dbReference type="Proteomes" id="UP001595973">
    <property type="component" value="Unassembled WGS sequence"/>
</dbReference>
<name>A0ABV9KHZ4_9RHOB</name>
<proteinExistence type="predicted"/>
<sequence>MTRPQHAIGMLATAAIAAAATLSLAMPTDDFGLPSRSLAGTGVIPEGAILVFDDNGLLEEVRTDQQTAQIQADNTPLHPLTD</sequence>
<accession>A0ABV9KHZ4</accession>
<dbReference type="EMBL" id="JBHSGI010000016">
    <property type="protein sequence ID" value="MFC4669575.1"/>
    <property type="molecule type" value="Genomic_DNA"/>
</dbReference>
<reference evidence="3" key="1">
    <citation type="journal article" date="2019" name="Int. J. Syst. Evol. Microbiol.">
        <title>The Global Catalogue of Microorganisms (GCM) 10K type strain sequencing project: providing services to taxonomists for standard genome sequencing and annotation.</title>
        <authorList>
            <consortium name="The Broad Institute Genomics Platform"/>
            <consortium name="The Broad Institute Genome Sequencing Center for Infectious Disease"/>
            <person name="Wu L."/>
            <person name="Ma J."/>
        </authorList>
    </citation>
    <scope>NUCLEOTIDE SEQUENCE [LARGE SCALE GENOMIC DNA]</scope>
    <source>
        <strain evidence="3">CGMCC 4.7283</strain>
    </source>
</reference>
<evidence type="ECO:0000313" key="3">
    <source>
        <dbReference type="Proteomes" id="UP001595973"/>
    </source>
</evidence>
<dbReference type="RefSeq" id="WP_380718007.1">
    <property type="nucleotide sequence ID" value="NZ_JBHSGI010000016.1"/>
</dbReference>
<comment type="caution">
    <text evidence="2">The sequence shown here is derived from an EMBL/GenBank/DDBJ whole genome shotgun (WGS) entry which is preliminary data.</text>
</comment>
<evidence type="ECO:0000256" key="1">
    <source>
        <dbReference type="SAM" id="SignalP"/>
    </source>
</evidence>